<dbReference type="Gene3D" id="3.80.10.10">
    <property type="entry name" value="Ribonuclease Inhibitor"/>
    <property type="match status" value="1"/>
</dbReference>
<name>A0A836C6B2_9CHLO</name>
<dbReference type="EMBL" id="JAEHOE010000001">
    <property type="protein sequence ID" value="KAG2502076.1"/>
    <property type="molecule type" value="Genomic_DNA"/>
</dbReference>
<comment type="caution">
    <text evidence="3">The sequence shown here is derived from an EMBL/GenBank/DDBJ whole genome shotgun (WGS) entry which is preliminary data.</text>
</comment>
<evidence type="ECO:0000256" key="1">
    <source>
        <dbReference type="ARBA" id="ARBA00004430"/>
    </source>
</evidence>
<dbReference type="GO" id="GO:0005930">
    <property type="term" value="C:axoneme"/>
    <property type="evidence" value="ECO:0007669"/>
    <property type="project" value="UniProtKB-SubCell"/>
</dbReference>
<dbReference type="Proteomes" id="UP000612055">
    <property type="component" value="Unassembled WGS sequence"/>
</dbReference>
<gene>
    <name evidence="3" type="ORF">HYH03_000569</name>
</gene>
<protein>
    <submittedName>
        <fullName evidence="3">Uncharacterized protein</fullName>
    </submittedName>
</protein>
<sequence length="587" mass="62600">MSPAAGSTFGDVLRILPSKAREALVQGLFRTDLPRARLACRDLRDVIDSQVTDLDVDLEAGALAVHVRMSQDGHWLCRWPCCTKVTFRASGRGRMAVAAILASTPAEACRRIKEFALVFSPMLDRYRAEALLEILSYLPSLQSLQLMLLVPCGSQELALASHALSLLPCMSSLALAEESLLACLPDDMAGRLTSLTLSYGDRARPPAPVLIAAVGRLTCLRELVILADVGDHNALSHEGLLALLDAAAPPLRSLLVTHVGNEYLETRFELSAAGALEAVHLTTDDSPSSYITYAAIAALLTEAVLPSRVMGPRMRLLELGQLSPQGLLSDPGAAMGFFARCDRVELPGLMMEPGREGAVELARLLGLPRLLLRSQIEAAITLHGRGNEASRTSLPPALSAPEVVQRALQRMDSGPGPGASSVILRGSLVRGLMVFPAALSAWLQQLSKQVQGAAPAGVNSPRIGAFRRLPSAGAVALSCIGPAAAEAVAAAAQRLAEEARGNTCCDAGAAAFLDVRLCQWRWEDAVQQVLQALWDGEEDEALPAGEQAPPEGSNGRASRHEQQRMDRLLDTCEAIKGLPYRELLSSR</sequence>
<evidence type="ECO:0000256" key="2">
    <source>
        <dbReference type="SAM" id="MobiDB-lite"/>
    </source>
</evidence>
<feature type="region of interest" description="Disordered" evidence="2">
    <location>
        <begin position="540"/>
        <end position="563"/>
    </location>
</feature>
<reference evidence="3" key="1">
    <citation type="journal article" date="2020" name="bioRxiv">
        <title>Comparative genomics of Chlamydomonas.</title>
        <authorList>
            <person name="Craig R.J."/>
            <person name="Hasan A.R."/>
            <person name="Ness R.W."/>
            <person name="Keightley P.D."/>
        </authorList>
    </citation>
    <scope>NUCLEOTIDE SEQUENCE</scope>
    <source>
        <strain evidence="3">CCAP 11/70</strain>
    </source>
</reference>
<keyword evidence="4" id="KW-1185">Reference proteome</keyword>
<organism evidence="3 4">
    <name type="scientific">Edaphochlamys debaryana</name>
    <dbReference type="NCBI Taxonomy" id="47281"/>
    <lineage>
        <taxon>Eukaryota</taxon>
        <taxon>Viridiplantae</taxon>
        <taxon>Chlorophyta</taxon>
        <taxon>core chlorophytes</taxon>
        <taxon>Chlorophyceae</taxon>
        <taxon>CS clade</taxon>
        <taxon>Chlamydomonadales</taxon>
        <taxon>Chlamydomonadales incertae sedis</taxon>
        <taxon>Edaphochlamys</taxon>
    </lineage>
</organism>
<dbReference type="SUPFAM" id="SSF52047">
    <property type="entry name" value="RNI-like"/>
    <property type="match status" value="1"/>
</dbReference>
<comment type="subcellular location">
    <subcellularLocation>
        <location evidence="1">Cytoplasm</location>
        <location evidence="1">Cytoskeleton</location>
        <location evidence="1">Cilium axoneme</location>
    </subcellularLocation>
</comment>
<proteinExistence type="predicted"/>
<evidence type="ECO:0000313" key="3">
    <source>
        <dbReference type="EMBL" id="KAG2502076.1"/>
    </source>
</evidence>
<accession>A0A836C6B2</accession>
<evidence type="ECO:0000313" key="4">
    <source>
        <dbReference type="Proteomes" id="UP000612055"/>
    </source>
</evidence>
<dbReference type="InterPro" id="IPR032675">
    <property type="entry name" value="LRR_dom_sf"/>
</dbReference>
<dbReference type="AlphaFoldDB" id="A0A836C6B2"/>